<protein>
    <submittedName>
        <fullName evidence="1">Uncharacterized protein</fullName>
    </submittedName>
</protein>
<gene>
    <name evidence="1" type="ORF">E2C01_009706</name>
</gene>
<name>A0A5B7D6G9_PORTR</name>
<evidence type="ECO:0000313" key="2">
    <source>
        <dbReference type="Proteomes" id="UP000324222"/>
    </source>
</evidence>
<dbReference type="AlphaFoldDB" id="A0A5B7D6G9"/>
<reference evidence="1 2" key="1">
    <citation type="submission" date="2019-05" db="EMBL/GenBank/DDBJ databases">
        <title>Another draft genome of Portunus trituberculatus and its Hox gene families provides insights of decapod evolution.</title>
        <authorList>
            <person name="Jeong J.-H."/>
            <person name="Song I."/>
            <person name="Kim S."/>
            <person name="Choi T."/>
            <person name="Kim D."/>
            <person name="Ryu S."/>
            <person name="Kim W."/>
        </authorList>
    </citation>
    <scope>NUCLEOTIDE SEQUENCE [LARGE SCALE GENOMIC DNA]</scope>
    <source>
        <tissue evidence="1">Muscle</tissue>
    </source>
</reference>
<dbReference type="Proteomes" id="UP000324222">
    <property type="component" value="Unassembled WGS sequence"/>
</dbReference>
<organism evidence="1 2">
    <name type="scientific">Portunus trituberculatus</name>
    <name type="common">Swimming crab</name>
    <name type="synonym">Neptunus trituberculatus</name>
    <dbReference type="NCBI Taxonomy" id="210409"/>
    <lineage>
        <taxon>Eukaryota</taxon>
        <taxon>Metazoa</taxon>
        <taxon>Ecdysozoa</taxon>
        <taxon>Arthropoda</taxon>
        <taxon>Crustacea</taxon>
        <taxon>Multicrustacea</taxon>
        <taxon>Malacostraca</taxon>
        <taxon>Eumalacostraca</taxon>
        <taxon>Eucarida</taxon>
        <taxon>Decapoda</taxon>
        <taxon>Pleocyemata</taxon>
        <taxon>Brachyura</taxon>
        <taxon>Eubrachyura</taxon>
        <taxon>Portunoidea</taxon>
        <taxon>Portunidae</taxon>
        <taxon>Portuninae</taxon>
        <taxon>Portunus</taxon>
    </lineage>
</organism>
<keyword evidence="2" id="KW-1185">Reference proteome</keyword>
<sequence>MPEYRNCWLSRSASSCRFSGRLYSSCRCQMFLKGAQGPQKSNISMFMRSPLLSYLHLHDTLLHLLPGNVPQVLVLNAQCIVEELLDLPELEEGVAGMTKTHQPED</sequence>
<evidence type="ECO:0000313" key="1">
    <source>
        <dbReference type="EMBL" id="MPC16869.1"/>
    </source>
</evidence>
<proteinExistence type="predicted"/>
<dbReference type="EMBL" id="VSRR010000544">
    <property type="protein sequence ID" value="MPC16869.1"/>
    <property type="molecule type" value="Genomic_DNA"/>
</dbReference>
<comment type="caution">
    <text evidence="1">The sequence shown here is derived from an EMBL/GenBank/DDBJ whole genome shotgun (WGS) entry which is preliminary data.</text>
</comment>
<accession>A0A5B7D6G9</accession>